<protein>
    <submittedName>
        <fullName evidence="1">Uncharacterized protein</fullName>
    </submittedName>
</protein>
<name>A0A1J5Q4Y3_9ZZZZ</name>
<organism evidence="1">
    <name type="scientific">mine drainage metagenome</name>
    <dbReference type="NCBI Taxonomy" id="410659"/>
    <lineage>
        <taxon>unclassified sequences</taxon>
        <taxon>metagenomes</taxon>
        <taxon>ecological metagenomes</taxon>
    </lineage>
</organism>
<sequence length="104" mass="11075">MTAALTEDVVAAVRQLWPDASVAMLDAKALYTTDHALHLVNQMLPEWTISLDGVADDKMGDWTCSLRQSRVTDSDPYLGVGHAAKPAHAILAALFAALASRVSG</sequence>
<comment type="caution">
    <text evidence="1">The sequence shown here is derived from an EMBL/GenBank/DDBJ whole genome shotgun (WGS) entry which is preliminary data.</text>
</comment>
<gene>
    <name evidence="1" type="ORF">GALL_399700</name>
</gene>
<accession>A0A1J5Q4Y3</accession>
<reference evidence="1" key="1">
    <citation type="submission" date="2016-10" db="EMBL/GenBank/DDBJ databases">
        <title>Sequence of Gallionella enrichment culture.</title>
        <authorList>
            <person name="Poehlein A."/>
            <person name="Muehling M."/>
            <person name="Daniel R."/>
        </authorList>
    </citation>
    <scope>NUCLEOTIDE SEQUENCE</scope>
</reference>
<proteinExistence type="predicted"/>
<evidence type="ECO:0000313" key="1">
    <source>
        <dbReference type="EMBL" id="OIQ78322.1"/>
    </source>
</evidence>
<dbReference type="EMBL" id="MLJW01001422">
    <property type="protein sequence ID" value="OIQ78322.1"/>
    <property type="molecule type" value="Genomic_DNA"/>
</dbReference>
<dbReference type="AlphaFoldDB" id="A0A1J5Q4Y3"/>